<feature type="signal peptide" evidence="1">
    <location>
        <begin position="1"/>
        <end position="18"/>
    </location>
</feature>
<gene>
    <name evidence="2" type="ORF">M752DRAFT_54315</name>
</gene>
<proteinExistence type="predicted"/>
<organism evidence="2 3">
    <name type="scientific">Aspergillus phoenicis ATCC 13157</name>
    <dbReference type="NCBI Taxonomy" id="1353007"/>
    <lineage>
        <taxon>Eukaryota</taxon>
        <taxon>Fungi</taxon>
        <taxon>Dikarya</taxon>
        <taxon>Ascomycota</taxon>
        <taxon>Pezizomycotina</taxon>
        <taxon>Eurotiomycetes</taxon>
        <taxon>Eurotiomycetidae</taxon>
        <taxon>Eurotiales</taxon>
        <taxon>Aspergillaceae</taxon>
        <taxon>Aspergillus</taxon>
    </lineage>
</organism>
<evidence type="ECO:0000313" key="3">
    <source>
        <dbReference type="Proteomes" id="UP000254937"/>
    </source>
</evidence>
<evidence type="ECO:0000313" key="2">
    <source>
        <dbReference type="EMBL" id="RDK39314.1"/>
    </source>
</evidence>
<feature type="chain" id="PRO_5016803813" evidence="1">
    <location>
        <begin position="19"/>
        <end position="74"/>
    </location>
</feature>
<dbReference type="AlphaFoldDB" id="A0A370PBP3"/>
<protein>
    <submittedName>
        <fullName evidence="2">Uncharacterized protein</fullName>
    </submittedName>
</protein>
<name>A0A370PBP3_ASPPH</name>
<sequence length="74" mass="8189">MGLTHPFLVALKSLLTESLTTVSTTLTAPNLPQIFQWSVNNRKYSIECAVLSWLYHGNHHPSPLPFRSGCAASH</sequence>
<dbReference type="EMBL" id="KZ851861">
    <property type="protein sequence ID" value="RDK39314.1"/>
    <property type="molecule type" value="Genomic_DNA"/>
</dbReference>
<accession>A0A370PBP3</accession>
<dbReference type="Proteomes" id="UP000254937">
    <property type="component" value="Unassembled WGS sequence"/>
</dbReference>
<keyword evidence="1" id="KW-0732">Signal</keyword>
<evidence type="ECO:0000256" key="1">
    <source>
        <dbReference type="SAM" id="SignalP"/>
    </source>
</evidence>
<reference evidence="2 3" key="1">
    <citation type="submission" date="2018-07" db="EMBL/GenBank/DDBJ databases">
        <title>Section-level genome sequencing of Aspergillus section Nigri to investigate inter- and intra-species variation.</title>
        <authorList>
            <consortium name="DOE Joint Genome Institute"/>
            <person name="Vesth T.C."/>
            <person name="Nybo J.L."/>
            <person name="Theobald S."/>
            <person name="Frisvad J.C."/>
            <person name="Larsen T.O."/>
            <person name="Nielsen K.F."/>
            <person name="Hoof J.B."/>
            <person name="Brandl J."/>
            <person name="Salamov A."/>
            <person name="Riley R."/>
            <person name="Gladden J.M."/>
            <person name="Phatale P."/>
            <person name="Nielsen M.T."/>
            <person name="Lyhne E.K."/>
            <person name="Kogle M.E."/>
            <person name="Strasser K."/>
            <person name="McDonnell E."/>
            <person name="Barry K."/>
            <person name="Clum A."/>
            <person name="Chen C."/>
            <person name="Nolan M."/>
            <person name="Sandor L."/>
            <person name="Kuo A."/>
            <person name="Lipzen A."/>
            <person name="Hainaut M."/>
            <person name="Drula E."/>
            <person name="Tsang A."/>
            <person name="Magnuson J.K."/>
            <person name="Henrissat B."/>
            <person name="Wiebenga A."/>
            <person name="Simmons B.A."/>
            <person name="Makela M.R."/>
            <person name="De vries R.P."/>
            <person name="Grigoriev I.V."/>
            <person name="Mortensen U.H."/>
            <person name="Baker S.E."/>
            <person name="Andersen M.R."/>
        </authorList>
    </citation>
    <scope>NUCLEOTIDE SEQUENCE [LARGE SCALE GENOMIC DNA]</scope>
    <source>
        <strain evidence="2 3">ATCC 13157</strain>
    </source>
</reference>
<keyword evidence="3" id="KW-1185">Reference proteome</keyword>